<dbReference type="EMBL" id="BDIP01010203">
    <property type="protein sequence ID" value="GIQ92657.1"/>
    <property type="molecule type" value="Genomic_DNA"/>
</dbReference>
<gene>
    <name evidence="1" type="ORF">KIPB_016553</name>
</gene>
<organism evidence="1 2">
    <name type="scientific">Kipferlia bialata</name>
    <dbReference type="NCBI Taxonomy" id="797122"/>
    <lineage>
        <taxon>Eukaryota</taxon>
        <taxon>Metamonada</taxon>
        <taxon>Carpediemonas-like organisms</taxon>
        <taxon>Kipferlia</taxon>
    </lineage>
</organism>
<proteinExistence type="predicted"/>
<keyword evidence="2" id="KW-1185">Reference proteome</keyword>
<reference evidence="1 2" key="1">
    <citation type="journal article" date="2018" name="PLoS ONE">
        <title>The draft genome of Kipferlia bialata reveals reductive genome evolution in fornicate parasites.</title>
        <authorList>
            <person name="Tanifuji G."/>
            <person name="Takabayashi S."/>
            <person name="Kume K."/>
            <person name="Takagi M."/>
            <person name="Nakayama T."/>
            <person name="Kamikawa R."/>
            <person name="Inagaki Y."/>
            <person name="Hashimoto T."/>
        </authorList>
    </citation>
    <scope>NUCLEOTIDE SEQUENCE [LARGE SCALE GENOMIC DNA]</scope>
    <source>
        <strain evidence="1">NY0173</strain>
    </source>
</reference>
<evidence type="ECO:0000313" key="1">
    <source>
        <dbReference type="EMBL" id="GIQ92657.1"/>
    </source>
</evidence>
<feature type="non-terminal residue" evidence="1">
    <location>
        <position position="87"/>
    </location>
</feature>
<protein>
    <submittedName>
        <fullName evidence="1">Uncharacterized protein</fullName>
    </submittedName>
</protein>
<comment type="caution">
    <text evidence="1">The sequence shown here is derived from an EMBL/GenBank/DDBJ whole genome shotgun (WGS) entry which is preliminary data.</text>
</comment>
<sequence length="87" mass="9685">SCMLKCPPVTDGSSMVTLVCSYDRTQLNYCESIGLALPGPTGVVASRCIVLASPFNFRQRQHFFRSQPNVEVRPLLFPFQDLDAAYL</sequence>
<accession>A0A9K3DCL5</accession>
<dbReference type="OrthoDB" id="2316594at2759"/>
<feature type="non-terminal residue" evidence="1">
    <location>
        <position position="1"/>
    </location>
</feature>
<evidence type="ECO:0000313" key="2">
    <source>
        <dbReference type="Proteomes" id="UP000265618"/>
    </source>
</evidence>
<dbReference type="AlphaFoldDB" id="A0A9K3DCL5"/>
<name>A0A9K3DCL5_9EUKA</name>
<dbReference type="Proteomes" id="UP000265618">
    <property type="component" value="Unassembled WGS sequence"/>
</dbReference>